<name>A0A0D3GY43_9ORYZ</name>
<reference evidence="8" key="2">
    <citation type="submission" date="2015-03" db="UniProtKB">
        <authorList>
            <consortium name="EnsemblPlants"/>
        </authorList>
    </citation>
    <scope>IDENTIFICATION</scope>
</reference>
<feature type="transmembrane region" description="Helical" evidence="7">
    <location>
        <begin position="125"/>
        <end position="147"/>
    </location>
</feature>
<evidence type="ECO:0000256" key="1">
    <source>
        <dbReference type="ARBA" id="ARBA00004127"/>
    </source>
</evidence>
<evidence type="ECO:0000256" key="2">
    <source>
        <dbReference type="ARBA" id="ARBA00022692"/>
    </source>
</evidence>
<evidence type="ECO:0000313" key="8">
    <source>
        <dbReference type="EnsemblPlants" id="OBART08G08080.1"/>
    </source>
</evidence>
<protein>
    <recommendedName>
        <fullName evidence="10">Fiber protein Fb34</fullName>
    </recommendedName>
</protein>
<dbReference type="InterPro" id="IPR052222">
    <property type="entry name" value="DESIGUAL"/>
</dbReference>
<dbReference type="AlphaFoldDB" id="A0A0D3GY43"/>
<keyword evidence="4 7" id="KW-1133">Transmembrane helix</keyword>
<evidence type="ECO:0000256" key="4">
    <source>
        <dbReference type="ARBA" id="ARBA00022989"/>
    </source>
</evidence>
<feature type="transmembrane region" description="Helical" evidence="7">
    <location>
        <begin position="174"/>
        <end position="194"/>
    </location>
</feature>
<dbReference type="Pfam" id="PF06749">
    <property type="entry name" value="DUF1218"/>
    <property type="match status" value="1"/>
</dbReference>
<dbReference type="PaxDb" id="65489-OBART08G08080.1"/>
<dbReference type="Gramene" id="OBART08G08080.1">
    <property type="protein sequence ID" value="OBART08G08080.1"/>
    <property type="gene ID" value="OBART08G08080"/>
</dbReference>
<keyword evidence="5 7" id="KW-0472">Membrane</keyword>
<organism evidence="8">
    <name type="scientific">Oryza barthii</name>
    <dbReference type="NCBI Taxonomy" id="65489"/>
    <lineage>
        <taxon>Eukaryota</taxon>
        <taxon>Viridiplantae</taxon>
        <taxon>Streptophyta</taxon>
        <taxon>Embryophyta</taxon>
        <taxon>Tracheophyta</taxon>
        <taxon>Spermatophyta</taxon>
        <taxon>Magnoliopsida</taxon>
        <taxon>Liliopsida</taxon>
        <taxon>Poales</taxon>
        <taxon>Poaceae</taxon>
        <taxon>BOP clade</taxon>
        <taxon>Oryzoideae</taxon>
        <taxon>Oryzeae</taxon>
        <taxon>Oryzinae</taxon>
        <taxon>Oryza</taxon>
    </lineage>
</organism>
<evidence type="ECO:0000256" key="7">
    <source>
        <dbReference type="SAM" id="Phobius"/>
    </source>
</evidence>
<dbReference type="EnsemblPlants" id="OBART08G08080.1">
    <property type="protein sequence ID" value="OBART08G08080.1"/>
    <property type="gene ID" value="OBART08G08080"/>
</dbReference>
<feature type="transmembrane region" description="Helical" evidence="7">
    <location>
        <begin position="44"/>
        <end position="60"/>
    </location>
</feature>
<sequence>MAGFATSRPASLALAALLAFLNLFAFLLAVGAERRRSTVRAPRAVLSLSVSLPVWWWWSLNSAAAQGKVVPDEYDLRSYCLYDTDASTVYGVAAFFVLLLAQALVTAATRCLCLGPALSSRGCAVASFVLSWITFLTAEACLIGGSVRNAYHTKYLGYYMKHDLVTCATLRKGVFAAAAALMLINLLASLMYYWSYSRAATGGFIKHQNEVGMSMTDYGLDKGGSMP</sequence>
<proteinExistence type="inferred from homology"/>
<evidence type="ECO:0000256" key="5">
    <source>
        <dbReference type="ARBA" id="ARBA00023136"/>
    </source>
</evidence>
<comment type="similarity">
    <text evidence="6">Belongs to the DESIGUAL family.</text>
</comment>
<dbReference type="PANTHER" id="PTHR31769">
    <property type="entry name" value="OS07G0462200 PROTEIN-RELATED"/>
    <property type="match status" value="1"/>
</dbReference>
<keyword evidence="2 7" id="KW-0812">Transmembrane</keyword>
<dbReference type="STRING" id="65489.A0A0D3GY43"/>
<keyword evidence="3" id="KW-0732">Signal</keyword>
<feature type="transmembrane region" description="Helical" evidence="7">
    <location>
        <begin position="89"/>
        <end position="113"/>
    </location>
</feature>
<dbReference type="Proteomes" id="UP000026960">
    <property type="component" value="Chromosome 8"/>
</dbReference>
<evidence type="ECO:0008006" key="10">
    <source>
        <dbReference type="Google" id="ProtNLM"/>
    </source>
</evidence>
<evidence type="ECO:0000313" key="9">
    <source>
        <dbReference type="Proteomes" id="UP000026960"/>
    </source>
</evidence>
<dbReference type="InterPro" id="IPR009606">
    <property type="entry name" value="DEAL/Modifying_wall_lignin1/2"/>
</dbReference>
<reference evidence="8" key="1">
    <citation type="journal article" date="2009" name="Rice">
        <title>De Novo Next Generation Sequencing of Plant Genomes.</title>
        <authorList>
            <person name="Rounsley S."/>
            <person name="Marri P.R."/>
            <person name="Yu Y."/>
            <person name="He R."/>
            <person name="Sisneros N."/>
            <person name="Goicoechea J.L."/>
            <person name="Lee S.J."/>
            <person name="Angelova A."/>
            <person name="Kudrna D."/>
            <person name="Luo M."/>
            <person name="Affourtit J."/>
            <person name="Desany B."/>
            <person name="Knight J."/>
            <person name="Niazi F."/>
            <person name="Egholm M."/>
            <person name="Wing R.A."/>
        </authorList>
    </citation>
    <scope>NUCLEOTIDE SEQUENCE [LARGE SCALE GENOMIC DNA]</scope>
    <source>
        <strain evidence="8">cv. IRGC 105608</strain>
    </source>
</reference>
<comment type="subcellular location">
    <subcellularLocation>
        <location evidence="1">Endomembrane system</location>
        <topology evidence="1">Multi-pass membrane protein</topology>
    </subcellularLocation>
</comment>
<feature type="transmembrane region" description="Helical" evidence="7">
    <location>
        <begin position="12"/>
        <end position="32"/>
    </location>
</feature>
<dbReference type="GO" id="GO:0012505">
    <property type="term" value="C:endomembrane system"/>
    <property type="evidence" value="ECO:0007669"/>
    <property type="project" value="UniProtKB-SubCell"/>
</dbReference>
<evidence type="ECO:0000256" key="3">
    <source>
        <dbReference type="ARBA" id="ARBA00022729"/>
    </source>
</evidence>
<accession>A0A0D3GY43</accession>
<dbReference type="eggNOG" id="ENOG502QV3X">
    <property type="taxonomic scope" value="Eukaryota"/>
</dbReference>
<keyword evidence="9" id="KW-1185">Reference proteome</keyword>
<evidence type="ECO:0000256" key="6">
    <source>
        <dbReference type="ARBA" id="ARBA00029467"/>
    </source>
</evidence>
<dbReference type="HOGENOM" id="CLU_062329_1_0_1"/>